<dbReference type="AlphaFoldDB" id="A0A3Q8HD88"/>
<proteinExistence type="evidence at transcript level"/>
<name>A0A3Q8HD88_9NEOP</name>
<feature type="transmembrane region" description="Helical" evidence="1">
    <location>
        <begin position="20"/>
        <end position="42"/>
    </location>
</feature>
<keyword evidence="2" id="KW-0675">Receptor</keyword>
<dbReference type="EMBL" id="MF625586">
    <property type="protein sequence ID" value="AXY83413.1"/>
    <property type="molecule type" value="mRNA"/>
</dbReference>
<evidence type="ECO:0000256" key="1">
    <source>
        <dbReference type="SAM" id="Phobius"/>
    </source>
</evidence>
<keyword evidence="1" id="KW-0472">Membrane</keyword>
<evidence type="ECO:0000313" key="2">
    <source>
        <dbReference type="EMBL" id="AXY83413.1"/>
    </source>
</evidence>
<sequence>MLVFMLARQQNDLLLSGKGVVIFNMELFVSVMQTSYSFYTLIRS</sequence>
<reference evidence="2" key="1">
    <citation type="submission" date="2017-08" db="EMBL/GenBank/DDBJ databases">
        <title>Analysis of the Antennal Transcriptome and Chemosensory-related Genes of Conopomorpha sinensis Bradley (Lepidoptera: Gracilariidae).</title>
        <authorList>
            <person name="Li P."/>
            <person name="Liu Y."/>
            <person name="Wang S."/>
            <person name="Sun H."/>
        </authorList>
    </citation>
    <scope>NUCLEOTIDE SEQUENCE</scope>
</reference>
<keyword evidence="1" id="KW-1133">Transmembrane helix</keyword>
<protein>
    <submittedName>
        <fullName evidence="2">Putative odorant receptor 47</fullName>
    </submittedName>
</protein>
<keyword evidence="1" id="KW-0812">Transmembrane</keyword>
<accession>A0A3Q8HD88</accession>
<organism evidence="2">
    <name type="scientific">Conopomorpha sinensis</name>
    <name type="common">litch fruit borer</name>
    <dbReference type="NCBI Taxonomy" id="940481"/>
    <lineage>
        <taxon>Eukaryota</taxon>
        <taxon>Metazoa</taxon>
        <taxon>Ecdysozoa</taxon>
        <taxon>Arthropoda</taxon>
        <taxon>Hexapoda</taxon>
        <taxon>Insecta</taxon>
        <taxon>Pterygota</taxon>
        <taxon>Neoptera</taxon>
        <taxon>Endopterygota</taxon>
        <taxon>Lepidoptera</taxon>
        <taxon>Glossata</taxon>
        <taxon>Ditrysia</taxon>
        <taxon>Tineoidea</taxon>
        <taxon>Gracillariidae</taxon>
        <taxon>Conopomorpha</taxon>
    </lineage>
</organism>